<feature type="transmembrane region" description="Helical" evidence="2">
    <location>
        <begin position="26"/>
        <end position="47"/>
    </location>
</feature>
<sequence>MSAVGLHAFNLLPYRSGARRRARNRALSLLAGAGLIGCAAVGAVAGWDALERVRIEEKRDSLHVALRQLSAPIAEHARLVERQALERRAQAAAMPIAEPRARFLGLLDALAQGTSRGNIGLQRVTQRVSEVELAASAPDSHTAAVWLKALENVTGVQAVEIVEMRRRAAAARPAAVAVAQSGAVNSPGKTGPYDFIAVVRWTQSAAGDAVPKRLKAAGREASSKPKGASRSPQ</sequence>
<keyword evidence="2" id="KW-1133">Transmembrane helix</keyword>
<protein>
    <recommendedName>
        <fullName evidence="5">Fimbrial assembly family protein</fullName>
    </recommendedName>
</protein>
<dbReference type="AlphaFoldDB" id="A0A158J2S3"/>
<dbReference type="OrthoDB" id="9001383at2"/>
<gene>
    <name evidence="3" type="ORF">AWB69_07072</name>
</gene>
<accession>A0A158J2S3</accession>
<reference evidence="3 4" key="1">
    <citation type="submission" date="2016-01" db="EMBL/GenBank/DDBJ databases">
        <authorList>
            <person name="Oliw E.H."/>
        </authorList>
    </citation>
    <scope>NUCLEOTIDE SEQUENCE [LARGE SCALE GENOMIC DNA]</scope>
    <source>
        <strain evidence="3">LMG 27134</strain>
    </source>
</reference>
<keyword evidence="2" id="KW-0472">Membrane</keyword>
<evidence type="ECO:0000256" key="2">
    <source>
        <dbReference type="SAM" id="Phobius"/>
    </source>
</evidence>
<name>A0A158J2S3_9BURK</name>
<dbReference type="RefSeq" id="WP_062091273.1">
    <property type="nucleotide sequence ID" value="NZ_FCOK02000069.1"/>
</dbReference>
<keyword evidence="2" id="KW-0812">Transmembrane</keyword>
<feature type="region of interest" description="Disordered" evidence="1">
    <location>
        <begin position="207"/>
        <end position="233"/>
    </location>
</feature>
<evidence type="ECO:0008006" key="5">
    <source>
        <dbReference type="Google" id="ProtNLM"/>
    </source>
</evidence>
<proteinExistence type="predicted"/>
<evidence type="ECO:0000313" key="3">
    <source>
        <dbReference type="EMBL" id="SAL63148.1"/>
    </source>
</evidence>
<evidence type="ECO:0000313" key="4">
    <source>
        <dbReference type="Proteomes" id="UP000054683"/>
    </source>
</evidence>
<dbReference type="Proteomes" id="UP000054683">
    <property type="component" value="Unassembled WGS sequence"/>
</dbReference>
<organism evidence="3 4">
    <name type="scientific">Caballeronia udeis</name>
    <dbReference type="NCBI Taxonomy" id="1232866"/>
    <lineage>
        <taxon>Bacteria</taxon>
        <taxon>Pseudomonadati</taxon>
        <taxon>Pseudomonadota</taxon>
        <taxon>Betaproteobacteria</taxon>
        <taxon>Burkholderiales</taxon>
        <taxon>Burkholderiaceae</taxon>
        <taxon>Caballeronia</taxon>
    </lineage>
</organism>
<dbReference type="EMBL" id="FCOK02000069">
    <property type="protein sequence ID" value="SAL63148.1"/>
    <property type="molecule type" value="Genomic_DNA"/>
</dbReference>
<evidence type="ECO:0000256" key="1">
    <source>
        <dbReference type="SAM" id="MobiDB-lite"/>
    </source>
</evidence>